<dbReference type="PANTHER" id="PTHR35271:SF1">
    <property type="entry name" value="ABC TRANSPORTER, SUBSTRATE-BINDING LIPOPROTEIN"/>
    <property type="match status" value="1"/>
</dbReference>
<sequence length="283" mass="31148">MCCICLSLWQSTVFAQATTHDVYLLADKQDEASKSTLIKALRDQFPAAPYNSKAEFKKNALIIAVGYETVEKLIESRVANPILAVGVSSVGFQDFVKKRDNLSAIYSDPSPEAQFHLMAAIGGRMAQQVAFFMTPRTEFLKPALQSAASSAGIVLELIDVTNQDDMFSRANRIQSRIVLMYPDATIFTSSSVRNLMLQLYRADRVLFGFSRNLVQAGAMGSTVPTDEGVARQAQEMVDGYMASGTLRPPAFSKSSKILLNVLVARSLNYVIKDEILRNADVVR</sequence>
<accession>A0A850QNK9</accession>
<name>A0A850QNK9_9BURK</name>
<protein>
    <recommendedName>
        <fullName evidence="3">ABC transporter substrate-binding protein</fullName>
    </recommendedName>
</protein>
<evidence type="ECO:0000313" key="2">
    <source>
        <dbReference type="Proteomes" id="UP000588051"/>
    </source>
</evidence>
<dbReference type="EMBL" id="JABXYJ010000008">
    <property type="protein sequence ID" value="NVO78963.1"/>
    <property type="molecule type" value="Genomic_DNA"/>
</dbReference>
<dbReference type="PANTHER" id="PTHR35271">
    <property type="entry name" value="ABC TRANSPORTER, SUBSTRATE-BINDING LIPOPROTEIN-RELATED"/>
    <property type="match status" value="1"/>
</dbReference>
<dbReference type="InterPro" id="IPR007487">
    <property type="entry name" value="ABC_transpt-TYRBP-like"/>
</dbReference>
<dbReference type="Gene3D" id="3.40.50.2300">
    <property type="match status" value="1"/>
</dbReference>
<comment type="caution">
    <text evidence="1">The sequence shown here is derived from an EMBL/GenBank/DDBJ whole genome shotgun (WGS) entry which is preliminary data.</text>
</comment>
<evidence type="ECO:0008006" key="3">
    <source>
        <dbReference type="Google" id="ProtNLM"/>
    </source>
</evidence>
<reference evidence="1 2" key="1">
    <citation type="submission" date="2020-06" db="EMBL/GenBank/DDBJ databases">
        <authorList>
            <person name="Qiu C."/>
            <person name="Liu Z."/>
        </authorList>
    </citation>
    <scope>NUCLEOTIDE SEQUENCE [LARGE SCALE GENOMIC DNA]</scope>
    <source>
        <strain evidence="1 2">EM 1</strain>
    </source>
</reference>
<organism evidence="1 2">
    <name type="scientific">Undibacterium oligocarboniphilum</name>
    <dbReference type="NCBI Taxonomy" id="666702"/>
    <lineage>
        <taxon>Bacteria</taxon>
        <taxon>Pseudomonadati</taxon>
        <taxon>Pseudomonadota</taxon>
        <taxon>Betaproteobacteria</taxon>
        <taxon>Burkholderiales</taxon>
        <taxon>Oxalobacteraceae</taxon>
        <taxon>Undibacterium</taxon>
    </lineage>
</organism>
<dbReference type="RefSeq" id="WP_176804498.1">
    <property type="nucleotide sequence ID" value="NZ_JABXYJ010000008.1"/>
</dbReference>
<proteinExistence type="predicted"/>
<keyword evidence="2" id="KW-1185">Reference proteome</keyword>
<gene>
    <name evidence="1" type="ORF">HV832_14125</name>
</gene>
<dbReference type="AlphaFoldDB" id="A0A850QNK9"/>
<evidence type="ECO:0000313" key="1">
    <source>
        <dbReference type="EMBL" id="NVO78963.1"/>
    </source>
</evidence>
<dbReference type="Proteomes" id="UP000588051">
    <property type="component" value="Unassembled WGS sequence"/>
</dbReference>